<protein>
    <submittedName>
        <fullName evidence="3">Bifunctional diguanylate cyclase/phosphodiesterase</fullName>
    </submittedName>
</protein>
<dbReference type="PROSITE" id="PS50887">
    <property type="entry name" value="GGDEF"/>
    <property type="match status" value="1"/>
</dbReference>
<dbReference type="InterPro" id="IPR043128">
    <property type="entry name" value="Rev_trsase/Diguanyl_cyclase"/>
</dbReference>
<evidence type="ECO:0000259" key="1">
    <source>
        <dbReference type="PROSITE" id="PS50883"/>
    </source>
</evidence>
<organism evidence="3 4">
    <name type="scientific">Pseudobowmanella zhangzhouensis</name>
    <dbReference type="NCBI Taxonomy" id="1537679"/>
    <lineage>
        <taxon>Bacteria</taxon>
        <taxon>Pseudomonadati</taxon>
        <taxon>Pseudomonadota</taxon>
        <taxon>Gammaproteobacteria</taxon>
        <taxon>Alteromonadales</taxon>
        <taxon>Alteromonadaceae</taxon>
    </lineage>
</organism>
<dbReference type="RefSeq" id="WP_131256602.1">
    <property type="nucleotide sequence ID" value="NZ_JBHSUS010000001.1"/>
</dbReference>
<feature type="domain" description="EAL" evidence="1">
    <location>
        <begin position="171"/>
        <end position="424"/>
    </location>
</feature>
<dbReference type="CDD" id="cd01948">
    <property type="entry name" value="EAL"/>
    <property type="match status" value="1"/>
</dbReference>
<gene>
    <name evidence="3" type="ORF">ACFP85_06075</name>
</gene>
<keyword evidence="4" id="KW-1185">Reference proteome</keyword>
<dbReference type="PROSITE" id="PS50883">
    <property type="entry name" value="EAL"/>
    <property type="match status" value="1"/>
</dbReference>
<dbReference type="Proteomes" id="UP001596364">
    <property type="component" value="Unassembled WGS sequence"/>
</dbReference>
<dbReference type="InterPro" id="IPR000160">
    <property type="entry name" value="GGDEF_dom"/>
</dbReference>
<dbReference type="Gene3D" id="3.30.70.270">
    <property type="match status" value="1"/>
</dbReference>
<dbReference type="InterPro" id="IPR035919">
    <property type="entry name" value="EAL_sf"/>
</dbReference>
<dbReference type="EMBL" id="JBHSUS010000001">
    <property type="protein sequence ID" value="MFC6439711.1"/>
    <property type="molecule type" value="Genomic_DNA"/>
</dbReference>
<dbReference type="PANTHER" id="PTHR33121">
    <property type="entry name" value="CYCLIC DI-GMP PHOSPHODIESTERASE PDEF"/>
    <property type="match status" value="1"/>
</dbReference>
<feature type="domain" description="GGDEF" evidence="2">
    <location>
        <begin position="29"/>
        <end position="159"/>
    </location>
</feature>
<reference evidence="4" key="1">
    <citation type="journal article" date="2019" name="Int. J. Syst. Evol. Microbiol.">
        <title>The Global Catalogue of Microorganisms (GCM) 10K type strain sequencing project: providing services to taxonomists for standard genome sequencing and annotation.</title>
        <authorList>
            <consortium name="The Broad Institute Genomics Platform"/>
            <consortium name="The Broad Institute Genome Sequencing Center for Infectious Disease"/>
            <person name="Wu L."/>
            <person name="Ma J."/>
        </authorList>
    </citation>
    <scope>NUCLEOTIDE SEQUENCE [LARGE SCALE GENOMIC DNA]</scope>
    <source>
        <strain evidence="4">CGMCC 1.16031</strain>
    </source>
</reference>
<dbReference type="Pfam" id="PF00563">
    <property type="entry name" value="EAL"/>
    <property type="match status" value="1"/>
</dbReference>
<accession>A0ABW1XHK5</accession>
<dbReference type="InterPro" id="IPR029787">
    <property type="entry name" value="Nucleotide_cyclase"/>
</dbReference>
<proteinExistence type="predicted"/>
<name>A0ABW1XHK5_9ALTE</name>
<evidence type="ECO:0000259" key="2">
    <source>
        <dbReference type="PROSITE" id="PS50887"/>
    </source>
</evidence>
<dbReference type="SMART" id="SM00267">
    <property type="entry name" value="GGDEF"/>
    <property type="match status" value="1"/>
</dbReference>
<dbReference type="Pfam" id="PF00990">
    <property type="entry name" value="GGDEF"/>
    <property type="match status" value="1"/>
</dbReference>
<dbReference type="SUPFAM" id="SSF55073">
    <property type="entry name" value="Nucleotide cyclase"/>
    <property type="match status" value="1"/>
</dbReference>
<evidence type="ECO:0000313" key="3">
    <source>
        <dbReference type="EMBL" id="MFC6439711.1"/>
    </source>
</evidence>
<evidence type="ECO:0000313" key="4">
    <source>
        <dbReference type="Proteomes" id="UP001596364"/>
    </source>
</evidence>
<dbReference type="Gene3D" id="3.20.20.450">
    <property type="entry name" value="EAL domain"/>
    <property type="match status" value="1"/>
</dbReference>
<dbReference type="PANTHER" id="PTHR33121:SF70">
    <property type="entry name" value="SIGNALING PROTEIN YKOW"/>
    <property type="match status" value="1"/>
</dbReference>
<comment type="caution">
    <text evidence="3">The sequence shown here is derived from an EMBL/GenBank/DDBJ whole genome shotgun (WGS) entry which is preliminary data.</text>
</comment>
<dbReference type="SMART" id="SM00052">
    <property type="entry name" value="EAL"/>
    <property type="match status" value="1"/>
</dbReference>
<dbReference type="CDD" id="cd01949">
    <property type="entry name" value="GGDEF"/>
    <property type="match status" value="1"/>
</dbReference>
<sequence>MSLSCPVLASIPNRYMFVEKITDAIQQDPNISLMMIDVVRFSDVSTGLGYKAGDQILGQIGKRLQRLTGNNAILGRISGDIFGVMLPSRYSESRFRELYTHIIEHFKAPITLDGHSFIADFNVGAVANMPSNSQANLLFTRTELALKQAKGNKFENFCCLRLLDNNENGRSLTLKADLTRAIKNDELELYFQPKVNLSNLEIVGAECLLRWHHPLDGIIFPGALLEAAESYNMMNDIGYWVLDRAFRSLMEMRQFGIDLSLSVNMSPTQLYDEDFAKKINEMVIRYGVKPEQIELELTEDIALNNSLIVHQQLNLIKRMGFTIAVDDFGKGYSNLAYIRDLHLDSLKIDKTFILQLEDNPVNEAIVKATLVIAEALGCEVIAEGIETLNHLHKLRELGVPQGQGFLFSRAVPFDDFIRLTQSELAVGGSHAYQSQIA</sequence>
<dbReference type="NCBIfam" id="TIGR00254">
    <property type="entry name" value="GGDEF"/>
    <property type="match status" value="1"/>
</dbReference>
<dbReference type="InterPro" id="IPR050706">
    <property type="entry name" value="Cyclic-di-GMP_PDE-like"/>
</dbReference>
<dbReference type="InterPro" id="IPR001633">
    <property type="entry name" value="EAL_dom"/>
</dbReference>
<dbReference type="SUPFAM" id="SSF141868">
    <property type="entry name" value="EAL domain-like"/>
    <property type="match status" value="1"/>
</dbReference>